<proteinExistence type="predicted"/>
<keyword evidence="1" id="KW-0472">Membrane</keyword>
<protein>
    <submittedName>
        <fullName evidence="2">Uncharacterized protein</fullName>
    </submittedName>
</protein>
<feature type="non-terminal residue" evidence="2">
    <location>
        <position position="1"/>
    </location>
</feature>
<dbReference type="AlphaFoldDB" id="A0A820LYU6"/>
<evidence type="ECO:0000256" key="1">
    <source>
        <dbReference type="SAM" id="Phobius"/>
    </source>
</evidence>
<name>A0A820LYU6_9BILA</name>
<gene>
    <name evidence="2" type="ORF">OTI717_LOCUS43978</name>
</gene>
<comment type="caution">
    <text evidence="2">The sequence shown here is derived from an EMBL/GenBank/DDBJ whole genome shotgun (WGS) entry which is preliminary data.</text>
</comment>
<organism evidence="2 3">
    <name type="scientific">Rotaria sordida</name>
    <dbReference type="NCBI Taxonomy" id="392033"/>
    <lineage>
        <taxon>Eukaryota</taxon>
        <taxon>Metazoa</taxon>
        <taxon>Spiralia</taxon>
        <taxon>Gnathifera</taxon>
        <taxon>Rotifera</taxon>
        <taxon>Eurotatoria</taxon>
        <taxon>Bdelloidea</taxon>
        <taxon>Philodinida</taxon>
        <taxon>Philodinidae</taxon>
        <taxon>Rotaria</taxon>
    </lineage>
</organism>
<dbReference type="EMBL" id="CAJOAX010068634">
    <property type="protein sequence ID" value="CAF4365461.1"/>
    <property type="molecule type" value="Genomic_DNA"/>
</dbReference>
<accession>A0A820LYU6</accession>
<sequence>MLIDWYSYETMDTTLDPRVLNVTALDSTINSRFSPDTKLDIIVSQLFIEYWINSTNFSSYYNHIAYIIATLLGIVGGLSI</sequence>
<evidence type="ECO:0000313" key="3">
    <source>
        <dbReference type="Proteomes" id="UP000663823"/>
    </source>
</evidence>
<evidence type="ECO:0000313" key="2">
    <source>
        <dbReference type="EMBL" id="CAF4365461.1"/>
    </source>
</evidence>
<reference evidence="2" key="1">
    <citation type="submission" date="2021-02" db="EMBL/GenBank/DDBJ databases">
        <authorList>
            <person name="Nowell W R."/>
        </authorList>
    </citation>
    <scope>NUCLEOTIDE SEQUENCE</scope>
</reference>
<dbReference type="Proteomes" id="UP000663823">
    <property type="component" value="Unassembled WGS sequence"/>
</dbReference>
<keyword evidence="1" id="KW-1133">Transmembrane helix</keyword>
<keyword evidence="1" id="KW-0812">Transmembrane</keyword>
<feature type="transmembrane region" description="Helical" evidence="1">
    <location>
        <begin position="60"/>
        <end position="78"/>
    </location>
</feature>